<accession>A0A918WQD6</accession>
<evidence type="ECO:0000256" key="3">
    <source>
        <dbReference type="ARBA" id="ARBA00021315"/>
    </source>
</evidence>
<evidence type="ECO:0000259" key="11">
    <source>
        <dbReference type="Pfam" id="PF02463"/>
    </source>
</evidence>
<dbReference type="GO" id="GO:0006281">
    <property type="term" value="P:DNA repair"/>
    <property type="evidence" value="ECO:0007669"/>
    <property type="project" value="UniProtKB-KW"/>
</dbReference>
<keyword evidence="4" id="KW-0547">Nucleotide-binding</keyword>
<feature type="coiled-coil region" evidence="10">
    <location>
        <begin position="335"/>
        <end position="369"/>
    </location>
</feature>
<keyword evidence="10" id="KW-0175">Coiled coil</keyword>
<evidence type="ECO:0000313" key="12">
    <source>
        <dbReference type="EMBL" id="GHC66319.1"/>
    </source>
</evidence>
<evidence type="ECO:0000256" key="8">
    <source>
        <dbReference type="ARBA" id="ARBA00033408"/>
    </source>
</evidence>
<dbReference type="InterPro" id="IPR027417">
    <property type="entry name" value="P-loop_NTPase"/>
</dbReference>
<dbReference type="InterPro" id="IPR004604">
    <property type="entry name" value="DNA_recomb/repair_RecN"/>
</dbReference>
<comment type="caution">
    <text evidence="12">The sequence shown here is derived from an EMBL/GenBank/DDBJ whole genome shotgun (WGS) entry which is preliminary data.</text>
</comment>
<keyword evidence="13" id="KW-1185">Reference proteome</keyword>
<name>A0A918WQD6_9BACT</name>
<evidence type="ECO:0000256" key="5">
    <source>
        <dbReference type="ARBA" id="ARBA00022763"/>
    </source>
</evidence>
<gene>
    <name evidence="12" type="primary">recN</name>
    <name evidence="12" type="ORF">GCM10007100_37650</name>
</gene>
<feature type="coiled-coil region" evidence="10">
    <location>
        <begin position="191"/>
        <end position="218"/>
    </location>
</feature>
<feature type="domain" description="RecF/RecN/SMC N-terminal" evidence="11">
    <location>
        <begin position="14"/>
        <end position="505"/>
    </location>
</feature>
<protein>
    <recommendedName>
        <fullName evidence="3 9">DNA repair protein RecN</fullName>
    </recommendedName>
    <alternativeName>
        <fullName evidence="8 9">Recombination protein N</fullName>
    </alternativeName>
</protein>
<reference evidence="12" key="2">
    <citation type="submission" date="2020-09" db="EMBL/GenBank/DDBJ databases">
        <authorList>
            <person name="Sun Q."/>
            <person name="Kim S."/>
        </authorList>
    </citation>
    <scope>NUCLEOTIDE SEQUENCE</scope>
    <source>
        <strain evidence="12">KCTC 12988</strain>
    </source>
</reference>
<dbReference type="GO" id="GO:0006310">
    <property type="term" value="P:DNA recombination"/>
    <property type="evidence" value="ECO:0007669"/>
    <property type="project" value="InterPro"/>
</dbReference>
<comment type="function">
    <text evidence="1 9">May be involved in recombinational repair of damaged DNA.</text>
</comment>
<reference evidence="12" key="1">
    <citation type="journal article" date="2014" name="Int. J. Syst. Evol. Microbiol.">
        <title>Complete genome sequence of Corynebacterium casei LMG S-19264T (=DSM 44701T), isolated from a smear-ripened cheese.</title>
        <authorList>
            <consortium name="US DOE Joint Genome Institute (JGI-PGF)"/>
            <person name="Walter F."/>
            <person name="Albersmeier A."/>
            <person name="Kalinowski J."/>
            <person name="Ruckert C."/>
        </authorList>
    </citation>
    <scope>NUCLEOTIDE SEQUENCE</scope>
    <source>
        <strain evidence="12">KCTC 12988</strain>
    </source>
</reference>
<evidence type="ECO:0000256" key="7">
    <source>
        <dbReference type="ARBA" id="ARBA00023204"/>
    </source>
</evidence>
<evidence type="ECO:0000256" key="6">
    <source>
        <dbReference type="ARBA" id="ARBA00022840"/>
    </source>
</evidence>
<dbReference type="NCBIfam" id="TIGR00634">
    <property type="entry name" value="recN"/>
    <property type="match status" value="1"/>
</dbReference>
<dbReference type="RefSeq" id="WP_189573856.1">
    <property type="nucleotide sequence ID" value="NZ_BMXI01000021.1"/>
</dbReference>
<dbReference type="Proteomes" id="UP000644507">
    <property type="component" value="Unassembled WGS sequence"/>
</dbReference>
<organism evidence="12 13">
    <name type="scientific">Roseibacillus persicicus</name>
    <dbReference type="NCBI Taxonomy" id="454148"/>
    <lineage>
        <taxon>Bacteria</taxon>
        <taxon>Pseudomonadati</taxon>
        <taxon>Verrucomicrobiota</taxon>
        <taxon>Verrucomicrobiia</taxon>
        <taxon>Verrucomicrobiales</taxon>
        <taxon>Verrucomicrobiaceae</taxon>
        <taxon>Roseibacillus</taxon>
    </lineage>
</organism>
<dbReference type="Pfam" id="PF02463">
    <property type="entry name" value="SMC_N"/>
    <property type="match status" value="1"/>
</dbReference>
<dbReference type="PANTHER" id="PTHR11059:SF0">
    <property type="entry name" value="DNA REPAIR PROTEIN RECN"/>
    <property type="match status" value="1"/>
</dbReference>
<dbReference type="EMBL" id="BMXI01000021">
    <property type="protein sequence ID" value="GHC66319.1"/>
    <property type="molecule type" value="Genomic_DNA"/>
</dbReference>
<dbReference type="Gene3D" id="3.40.50.300">
    <property type="entry name" value="P-loop containing nucleotide triphosphate hydrolases"/>
    <property type="match status" value="2"/>
</dbReference>
<evidence type="ECO:0000256" key="2">
    <source>
        <dbReference type="ARBA" id="ARBA00009441"/>
    </source>
</evidence>
<dbReference type="GO" id="GO:0005524">
    <property type="term" value="F:ATP binding"/>
    <property type="evidence" value="ECO:0007669"/>
    <property type="project" value="UniProtKB-KW"/>
</dbReference>
<evidence type="ECO:0000256" key="1">
    <source>
        <dbReference type="ARBA" id="ARBA00003618"/>
    </source>
</evidence>
<evidence type="ECO:0000313" key="13">
    <source>
        <dbReference type="Proteomes" id="UP000644507"/>
    </source>
</evidence>
<evidence type="ECO:0000256" key="4">
    <source>
        <dbReference type="ARBA" id="ARBA00022741"/>
    </source>
</evidence>
<sequence length="550" mass="60143">MLAILRIQNLALVDQLVWEVGRGLVGVTGETGAGKSVIVGALKLVLGERADKGLIRTGETACTVEAVFDLADTSAIDALLEDAGMAPCEDGQLIVRRVVGERGNRQFVNDSPATLNLLKLLADRLVDLHGPGEQQSLHSVERQLGMLDAYADGDKALRKYRAAWREFVDARESFEELRSSEEAGDSELELLRHKLGEIESAEINLEEMEGLEERYQQVSNGARLAELSGEAVALLSGDSGVVGQLGELQRLARELERLDVSNEERFAGLETALVELEELEGSVRDYLEDLEIDPAEARELEERVDLLESLKRKYGPTLEDVVATGDAAAAKLDTMENRGERLAELRQAMDEAQVKVQSAGRELSRLRKRGAPRLSKEVKVHLRDLGFKQAEFEAVLQKRKEAGPHGLEEVEFQFGPNPGEPLKPLRKVGSSGELARVMLAVKSSLAEKDNTPLMVFDEIDANVGGEVAAAVGRKMAGLGEAHQVVSITHFPQVAAVAANHYLVEKVVEKGRTFSRLREVTGDERVNELVRMLGSGGKEAKSMARKLLEKP</sequence>
<dbReference type="GO" id="GO:0043590">
    <property type="term" value="C:bacterial nucleoid"/>
    <property type="evidence" value="ECO:0007669"/>
    <property type="project" value="TreeGrafter"/>
</dbReference>
<evidence type="ECO:0000256" key="10">
    <source>
        <dbReference type="SAM" id="Coils"/>
    </source>
</evidence>
<dbReference type="GO" id="GO:0009432">
    <property type="term" value="P:SOS response"/>
    <property type="evidence" value="ECO:0007669"/>
    <property type="project" value="TreeGrafter"/>
</dbReference>
<dbReference type="CDD" id="cd03241">
    <property type="entry name" value="ABC_RecN"/>
    <property type="match status" value="1"/>
</dbReference>
<dbReference type="PANTHER" id="PTHR11059">
    <property type="entry name" value="DNA REPAIR PROTEIN RECN"/>
    <property type="match status" value="1"/>
</dbReference>
<evidence type="ECO:0000256" key="9">
    <source>
        <dbReference type="PIRNR" id="PIRNR003128"/>
    </source>
</evidence>
<dbReference type="PIRSF" id="PIRSF003128">
    <property type="entry name" value="RecN"/>
    <property type="match status" value="1"/>
</dbReference>
<dbReference type="InterPro" id="IPR003395">
    <property type="entry name" value="RecF/RecN/SMC_N"/>
</dbReference>
<keyword evidence="5 9" id="KW-0227">DNA damage</keyword>
<dbReference type="SUPFAM" id="SSF52540">
    <property type="entry name" value="P-loop containing nucleoside triphosphate hydrolases"/>
    <property type="match status" value="1"/>
</dbReference>
<proteinExistence type="inferred from homology"/>
<keyword evidence="6" id="KW-0067">ATP-binding</keyword>
<comment type="similarity">
    <text evidence="2 9">Belongs to the RecN family.</text>
</comment>
<dbReference type="AlphaFoldDB" id="A0A918WQD6"/>
<keyword evidence="7 9" id="KW-0234">DNA repair</keyword>